<evidence type="ECO:0000313" key="2">
    <source>
        <dbReference type="Proteomes" id="UP000635565"/>
    </source>
</evidence>
<protein>
    <submittedName>
        <fullName evidence="1">Uncharacterized protein</fullName>
    </submittedName>
</protein>
<sequence length="69" mass="7587">MAISESDLVKRIREAPINYALLKLIHHEVGNGLAVLSGYRHLLQKAISAQAQEPFPQHGMSGKFEMSAS</sequence>
<dbReference type="EMBL" id="BNJJ01000026">
    <property type="protein sequence ID" value="GHO88640.1"/>
    <property type="molecule type" value="Genomic_DNA"/>
</dbReference>
<name>A0ABQ3VRV8_9CHLR</name>
<proteinExistence type="predicted"/>
<reference evidence="1 2" key="1">
    <citation type="journal article" date="2021" name="Int. J. Syst. Evol. Microbiol.">
        <title>Reticulibacter mediterranei gen. nov., sp. nov., within the new family Reticulibacteraceae fam. nov., and Ktedonospora formicarum gen. nov., sp. nov., Ktedonobacter robiniae sp. nov., Dictyobacter formicarum sp. nov. and Dictyobacter arantiisoli sp. nov., belonging to the class Ktedonobacteria.</title>
        <authorList>
            <person name="Yabe S."/>
            <person name="Zheng Y."/>
            <person name="Wang C.M."/>
            <person name="Sakai Y."/>
            <person name="Abe K."/>
            <person name="Yokota A."/>
            <person name="Donadio S."/>
            <person name="Cavaletti L."/>
            <person name="Monciardini P."/>
        </authorList>
    </citation>
    <scope>NUCLEOTIDE SEQUENCE [LARGE SCALE GENOMIC DNA]</scope>
    <source>
        <strain evidence="1 2">SOSP1-9</strain>
    </source>
</reference>
<keyword evidence="2" id="KW-1185">Reference proteome</keyword>
<comment type="caution">
    <text evidence="1">The sequence shown here is derived from an EMBL/GenBank/DDBJ whole genome shotgun (WGS) entry which is preliminary data.</text>
</comment>
<evidence type="ECO:0000313" key="1">
    <source>
        <dbReference type="EMBL" id="GHO88640.1"/>
    </source>
</evidence>
<organism evidence="1 2">
    <name type="scientific">Dictyobacter formicarum</name>
    <dbReference type="NCBI Taxonomy" id="2778368"/>
    <lineage>
        <taxon>Bacteria</taxon>
        <taxon>Bacillati</taxon>
        <taxon>Chloroflexota</taxon>
        <taxon>Ktedonobacteria</taxon>
        <taxon>Ktedonobacterales</taxon>
        <taxon>Dictyobacteraceae</taxon>
        <taxon>Dictyobacter</taxon>
    </lineage>
</organism>
<dbReference type="RefSeq" id="WP_201366202.1">
    <property type="nucleotide sequence ID" value="NZ_BNJJ01000026.1"/>
</dbReference>
<gene>
    <name evidence="1" type="ORF">KSZ_66460</name>
</gene>
<dbReference type="Proteomes" id="UP000635565">
    <property type="component" value="Unassembled WGS sequence"/>
</dbReference>
<accession>A0ABQ3VRV8</accession>